<organism evidence="1 2">
    <name type="scientific">Heterorhabditis bacteriophora</name>
    <name type="common">Entomopathogenic nematode worm</name>
    <dbReference type="NCBI Taxonomy" id="37862"/>
    <lineage>
        <taxon>Eukaryota</taxon>
        <taxon>Metazoa</taxon>
        <taxon>Ecdysozoa</taxon>
        <taxon>Nematoda</taxon>
        <taxon>Chromadorea</taxon>
        <taxon>Rhabditida</taxon>
        <taxon>Rhabditina</taxon>
        <taxon>Rhabditomorpha</taxon>
        <taxon>Strongyloidea</taxon>
        <taxon>Heterorhabditidae</taxon>
        <taxon>Heterorhabditis</taxon>
    </lineage>
</organism>
<reference evidence="2" key="1">
    <citation type="submission" date="2016-11" db="UniProtKB">
        <authorList>
            <consortium name="WormBaseParasite"/>
        </authorList>
    </citation>
    <scope>IDENTIFICATION</scope>
</reference>
<sequence length="33" mass="3979">MEMNIISVLRFHASIYLSRKIDMFSISKKHRLI</sequence>
<dbReference type="Proteomes" id="UP000095283">
    <property type="component" value="Unplaced"/>
</dbReference>
<protein>
    <submittedName>
        <fullName evidence="2">Transcriptional regulator</fullName>
    </submittedName>
</protein>
<evidence type="ECO:0000313" key="1">
    <source>
        <dbReference type="Proteomes" id="UP000095283"/>
    </source>
</evidence>
<name>A0A1I7WIG1_HETBA</name>
<keyword evidence="1" id="KW-1185">Reference proteome</keyword>
<proteinExistence type="predicted"/>
<dbReference type="WBParaSite" id="Hba_04797">
    <property type="protein sequence ID" value="Hba_04797"/>
    <property type="gene ID" value="Hba_04797"/>
</dbReference>
<evidence type="ECO:0000313" key="2">
    <source>
        <dbReference type="WBParaSite" id="Hba_04797"/>
    </source>
</evidence>
<dbReference type="AlphaFoldDB" id="A0A1I7WIG1"/>
<accession>A0A1I7WIG1</accession>